<dbReference type="EMBL" id="QKRX01000001">
    <property type="protein sequence ID" value="RAU19907.1"/>
    <property type="molecule type" value="Genomic_DNA"/>
</dbReference>
<comment type="caution">
    <text evidence="1">The sequence shown here is derived from an EMBL/GenBank/DDBJ whole genome shotgun (WGS) entry which is preliminary data.</text>
</comment>
<evidence type="ECO:0000313" key="2">
    <source>
        <dbReference type="Proteomes" id="UP000250744"/>
    </source>
</evidence>
<reference evidence="1 2" key="1">
    <citation type="submission" date="2018-06" db="EMBL/GenBank/DDBJ databases">
        <title>Nitrincola tibetense sp. nov., isolated from Lake XuguoCo on Tibetan Plateau.</title>
        <authorList>
            <person name="Xing P."/>
        </authorList>
    </citation>
    <scope>NUCLEOTIDE SEQUENCE [LARGE SCALE GENOMIC DNA]</scope>
    <source>
        <strain evidence="2">xg18</strain>
    </source>
</reference>
<dbReference type="AlphaFoldDB" id="A0A364NSN7"/>
<name>A0A364NSN7_9GAMM</name>
<gene>
    <name evidence="1" type="ORF">DN062_02205</name>
</gene>
<protein>
    <submittedName>
        <fullName evidence="1">Uncharacterized protein</fullName>
    </submittedName>
</protein>
<keyword evidence="2" id="KW-1185">Reference proteome</keyword>
<dbReference type="OrthoDB" id="1425096at2"/>
<evidence type="ECO:0000313" key="1">
    <source>
        <dbReference type="EMBL" id="RAU19907.1"/>
    </source>
</evidence>
<organism evidence="1 2">
    <name type="scientific">Nitrincola tibetensis</name>
    <dbReference type="NCBI Taxonomy" id="2219697"/>
    <lineage>
        <taxon>Bacteria</taxon>
        <taxon>Pseudomonadati</taxon>
        <taxon>Pseudomonadota</taxon>
        <taxon>Gammaproteobacteria</taxon>
        <taxon>Oceanospirillales</taxon>
        <taxon>Oceanospirillaceae</taxon>
        <taxon>Nitrincola</taxon>
    </lineage>
</organism>
<sequence>MHFQRLKDLHRQTRDQSAPELSLRIHRALSWLHKAELSEDDLDAQFIFLWISFNAAYAVDVDLEYRTTEKGMFMQFFESLVRLDEDKQLYNLVWSEFSGVIRVLLDNEYIYQPFWDYHNGKLSEDEWKISFAASKKRASIALAHQDTTQVLSIVFRRIYTLRNQIMHGGATWQGKVNRSQLKDSVSLLKKIVPVMLELMLQHNKNEWGEPFYPVTGV</sequence>
<dbReference type="Proteomes" id="UP000250744">
    <property type="component" value="Unassembled WGS sequence"/>
</dbReference>
<proteinExistence type="predicted"/>
<accession>A0A364NSN7</accession>
<dbReference type="RefSeq" id="WP_112157100.1">
    <property type="nucleotide sequence ID" value="NZ_QKRX01000001.1"/>
</dbReference>